<evidence type="ECO:0000256" key="1">
    <source>
        <dbReference type="SAM" id="MobiDB-lite"/>
    </source>
</evidence>
<dbReference type="EMBL" id="PYDT01000011">
    <property type="protein sequence ID" value="THU45451.1"/>
    <property type="molecule type" value="Genomic_DNA"/>
</dbReference>
<feature type="region of interest" description="Disordered" evidence="1">
    <location>
        <begin position="100"/>
        <end position="125"/>
    </location>
</feature>
<organism evidence="2 3">
    <name type="scientific">Musa balbisiana</name>
    <name type="common">Banana</name>
    <dbReference type="NCBI Taxonomy" id="52838"/>
    <lineage>
        <taxon>Eukaryota</taxon>
        <taxon>Viridiplantae</taxon>
        <taxon>Streptophyta</taxon>
        <taxon>Embryophyta</taxon>
        <taxon>Tracheophyta</taxon>
        <taxon>Spermatophyta</taxon>
        <taxon>Magnoliopsida</taxon>
        <taxon>Liliopsida</taxon>
        <taxon>Zingiberales</taxon>
        <taxon>Musaceae</taxon>
        <taxon>Musa</taxon>
    </lineage>
</organism>
<reference evidence="2 3" key="1">
    <citation type="journal article" date="2019" name="Nat. Plants">
        <title>Genome sequencing of Musa balbisiana reveals subgenome evolution and function divergence in polyploid bananas.</title>
        <authorList>
            <person name="Yao X."/>
        </authorList>
    </citation>
    <scope>NUCLEOTIDE SEQUENCE [LARGE SCALE GENOMIC DNA]</scope>
    <source>
        <strain evidence="3">cv. DH-PKW</strain>
        <tissue evidence="2">Leaves</tissue>
    </source>
</reference>
<sequence>MAVVQPDCAQARPESMMVMTAKARQTSDAFLAISLVVADRRRCLGIAKSSSERELSTSNSKSFNAEQQRGSWKERIRVDINRCTRRNERRQQEVIVEFSQSSQRLAKETQAARKRTESIGEGADL</sequence>
<feature type="compositionally biased region" description="Basic and acidic residues" evidence="1">
    <location>
        <begin position="105"/>
        <end position="118"/>
    </location>
</feature>
<keyword evidence="3" id="KW-1185">Reference proteome</keyword>
<accession>A0A4S8IBP4</accession>
<proteinExistence type="predicted"/>
<evidence type="ECO:0000313" key="2">
    <source>
        <dbReference type="EMBL" id="THU45451.1"/>
    </source>
</evidence>
<dbReference type="Proteomes" id="UP000317650">
    <property type="component" value="Chromosome 2"/>
</dbReference>
<dbReference type="AlphaFoldDB" id="A0A4S8IBP4"/>
<comment type="caution">
    <text evidence="2">The sequence shown here is derived from an EMBL/GenBank/DDBJ whole genome shotgun (WGS) entry which is preliminary data.</text>
</comment>
<protein>
    <submittedName>
        <fullName evidence="2">Uncharacterized protein</fullName>
    </submittedName>
</protein>
<name>A0A4S8IBP4_MUSBA</name>
<feature type="region of interest" description="Disordered" evidence="1">
    <location>
        <begin position="49"/>
        <end position="69"/>
    </location>
</feature>
<gene>
    <name evidence="2" type="ORF">C4D60_Mb02t18070</name>
</gene>
<evidence type="ECO:0000313" key="3">
    <source>
        <dbReference type="Proteomes" id="UP000317650"/>
    </source>
</evidence>